<feature type="region of interest" description="Disordered" evidence="1">
    <location>
        <begin position="69"/>
        <end position="97"/>
    </location>
</feature>
<organism evidence="2 3">
    <name type="scientific">Odynerus spinipes</name>
    <dbReference type="NCBI Taxonomy" id="1348599"/>
    <lineage>
        <taxon>Eukaryota</taxon>
        <taxon>Metazoa</taxon>
        <taxon>Ecdysozoa</taxon>
        <taxon>Arthropoda</taxon>
        <taxon>Hexapoda</taxon>
        <taxon>Insecta</taxon>
        <taxon>Pterygota</taxon>
        <taxon>Neoptera</taxon>
        <taxon>Endopterygota</taxon>
        <taxon>Hymenoptera</taxon>
        <taxon>Apocrita</taxon>
        <taxon>Aculeata</taxon>
        <taxon>Vespoidea</taxon>
        <taxon>Vespidae</taxon>
        <taxon>Eumeninae</taxon>
        <taxon>Odynerus</taxon>
    </lineage>
</organism>
<name>A0AAD9RJX4_9HYME</name>
<dbReference type="InterPro" id="IPR045860">
    <property type="entry name" value="Snake_toxin-like_sf"/>
</dbReference>
<gene>
    <name evidence="2" type="ORF">KPH14_006112</name>
</gene>
<sequence length="257" mass="28837">MFYVRSAISTSTKFSGEDLEKGNSYGEQMWNDANYIRVKCQISDKNLPTFTSLTKTPLSKVTLVRSIKVQGDEGEQREEEEEEEEEEKEEERRRSSSEKIAAKEEEWYFFLSHLLPEFTNIITGATMPSSSRAAFPPILVATFVLCIGVTQGIRCYKCGQYNEGVGSITPCINYTAQMDLKDCPPTSEWCIKYVSEGSTVRDCVETCVEKEAWSTRTYCCQQDGCNSGPSLMSSSNGYVVVLALTMLALVLERSLRG</sequence>
<dbReference type="SUPFAM" id="SSF57302">
    <property type="entry name" value="Snake toxin-like"/>
    <property type="match status" value="1"/>
</dbReference>
<comment type="caution">
    <text evidence="2">The sequence shown here is derived from an EMBL/GenBank/DDBJ whole genome shotgun (WGS) entry which is preliminary data.</text>
</comment>
<dbReference type="CDD" id="cd00117">
    <property type="entry name" value="TFP"/>
    <property type="match status" value="1"/>
</dbReference>
<dbReference type="Proteomes" id="UP001258017">
    <property type="component" value="Unassembled WGS sequence"/>
</dbReference>
<evidence type="ECO:0000256" key="1">
    <source>
        <dbReference type="SAM" id="MobiDB-lite"/>
    </source>
</evidence>
<dbReference type="AlphaFoldDB" id="A0AAD9RJX4"/>
<evidence type="ECO:0000313" key="2">
    <source>
        <dbReference type="EMBL" id="KAK2581070.1"/>
    </source>
</evidence>
<reference evidence="2" key="2">
    <citation type="journal article" date="2023" name="Commun. Biol.">
        <title>Intrasexual cuticular hydrocarbon dimorphism in a wasp sheds light on hydrocarbon biosynthesis genes in Hymenoptera.</title>
        <authorList>
            <person name="Moris V.C."/>
            <person name="Podsiadlowski L."/>
            <person name="Martin S."/>
            <person name="Oeyen J.P."/>
            <person name="Donath A."/>
            <person name="Petersen M."/>
            <person name="Wilbrandt J."/>
            <person name="Misof B."/>
            <person name="Liedtke D."/>
            <person name="Thamm M."/>
            <person name="Scheiner R."/>
            <person name="Schmitt T."/>
            <person name="Niehuis O."/>
        </authorList>
    </citation>
    <scope>NUCLEOTIDE SEQUENCE</scope>
    <source>
        <strain evidence="2">GBR_01_08_01A</strain>
    </source>
</reference>
<protein>
    <submittedName>
        <fullName evidence="2">Uncharacterized protein</fullName>
    </submittedName>
</protein>
<evidence type="ECO:0000313" key="3">
    <source>
        <dbReference type="Proteomes" id="UP001258017"/>
    </source>
</evidence>
<feature type="compositionally biased region" description="Acidic residues" evidence="1">
    <location>
        <begin position="72"/>
        <end position="89"/>
    </location>
</feature>
<accession>A0AAD9RJX4</accession>
<proteinExistence type="predicted"/>
<keyword evidence="3" id="KW-1185">Reference proteome</keyword>
<dbReference type="EMBL" id="JAIFRP010000045">
    <property type="protein sequence ID" value="KAK2581070.1"/>
    <property type="molecule type" value="Genomic_DNA"/>
</dbReference>
<reference evidence="2" key="1">
    <citation type="submission" date="2021-08" db="EMBL/GenBank/DDBJ databases">
        <authorList>
            <person name="Misof B."/>
            <person name="Oliver O."/>
            <person name="Podsiadlowski L."/>
            <person name="Donath A."/>
            <person name="Peters R."/>
            <person name="Mayer C."/>
            <person name="Rust J."/>
            <person name="Gunkel S."/>
            <person name="Lesny P."/>
            <person name="Martin S."/>
            <person name="Oeyen J.P."/>
            <person name="Petersen M."/>
            <person name="Panagiotis P."/>
            <person name="Wilbrandt J."/>
            <person name="Tanja T."/>
        </authorList>
    </citation>
    <scope>NUCLEOTIDE SEQUENCE</scope>
    <source>
        <strain evidence="2">GBR_01_08_01A</strain>
        <tissue evidence="2">Thorax + abdomen</tissue>
    </source>
</reference>